<dbReference type="AlphaFoldDB" id="A0AA85FMT3"/>
<proteinExistence type="predicted"/>
<dbReference type="Proteomes" id="UP000050792">
    <property type="component" value="Unassembled WGS sequence"/>
</dbReference>
<keyword evidence="2" id="KW-1185">Reference proteome</keyword>
<name>A0AA85FMT3_9TREM</name>
<feature type="region of interest" description="Disordered" evidence="1">
    <location>
        <begin position="235"/>
        <end position="276"/>
    </location>
</feature>
<dbReference type="WBParaSite" id="SRDH1_53730.3">
    <property type="protein sequence ID" value="SRDH1_53730.3"/>
    <property type="gene ID" value="SRDH1_53730"/>
</dbReference>
<evidence type="ECO:0000313" key="3">
    <source>
        <dbReference type="WBParaSite" id="SRDH1_53730.3"/>
    </source>
</evidence>
<feature type="compositionally biased region" description="Polar residues" evidence="1">
    <location>
        <begin position="241"/>
        <end position="276"/>
    </location>
</feature>
<organism evidence="2 3">
    <name type="scientific">Schistosoma rodhaini</name>
    <dbReference type="NCBI Taxonomy" id="6188"/>
    <lineage>
        <taxon>Eukaryota</taxon>
        <taxon>Metazoa</taxon>
        <taxon>Spiralia</taxon>
        <taxon>Lophotrochozoa</taxon>
        <taxon>Platyhelminthes</taxon>
        <taxon>Trematoda</taxon>
        <taxon>Digenea</taxon>
        <taxon>Strigeidida</taxon>
        <taxon>Schistosomatoidea</taxon>
        <taxon>Schistosomatidae</taxon>
        <taxon>Schistosoma</taxon>
    </lineage>
</organism>
<sequence length="409" mass="46024">MSSNEVFSFPVTVTFAICISMIQILDGPDGEENFEMARARIWQLRRKSDWSFDRLVADLTPSSQCELTFEMIHMVSYVEKVAPPGMLSVFPSPFQSAEAWIRDRWIFRENNSAKSMEHTLPLKKGLRIADPVSPSNHAFNNELKNRKVMKVDQNSTTTVSGPTVHKANRSLPGFQTILQCGKTLVDDTLLGKTDTDTSYEYPSLSLIHTSNSQQETLHYPSDSPPYMLVGRSRESLEKNYESSSKQISTRASLKSDNGSKRNNSGHFLMTSEKSQNLINSENTDIGQSKSNMLNIFYDPLGLETTNCDNSYPVVDRNKKVSNPSHSLHTSDGRHNLLESKDNALDDISTKMNVCMDDTFLLEFLDRNLAGTDSKTNANFAERCGLNSPTAFVEDMIKKAQKTLNHQYKC</sequence>
<evidence type="ECO:0000256" key="1">
    <source>
        <dbReference type="SAM" id="MobiDB-lite"/>
    </source>
</evidence>
<evidence type="ECO:0000313" key="2">
    <source>
        <dbReference type="Proteomes" id="UP000050792"/>
    </source>
</evidence>
<reference evidence="2" key="1">
    <citation type="submission" date="2022-06" db="EMBL/GenBank/DDBJ databases">
        <authorList>
            <person name="Berger JAMES D."/>
            <person name="Berger JAMES D."/>
        </authorList>
    </citation>
    <scope>NUCLEOTIDE SEQUENCE [LARGE SCALE GENOMIC DNA]</scope>
</reference>
<protein>
    <submittedName>
        <fullName evidence="3">Uncharacterized protein</fullName>
    </submittedName>
</protein>
<accession>A0AA85FMT3</accession>
<reference evidence="3" key="2">
    <citation type="submission" date="2023-11" db="UniProtKB">
        <authorList>
            <consortium name="WormBaseParasite"/>
        </authorList>
    </citation>
    <scope>IDENTIFICATION</scope>
</reference>